<comment type="similarity">
    <text evidence="1">Belongs to the gamma-glutamyltransferase family.</text>
</comment>
<dbReference type="Proteomes" id="UP000815325">
    <property type="component" value="Unassembled WGS sequence"/>
</dbReference>
<keyword evidence="2" id="KW-0808">Transferase</keyword>
<comment type="pathway">
    <text evidence="2">Sulfur metabolism; glutathione metabolism.</text>
</comment>
<dbReference type="PANTHER" id="PTHR11686">
    <property type="entry name" value="GAMMA GLUTAMYL TRANSPEPTIDASE"/>
    <property type="match status" value="1"/>
</dbReference>
<dbReference type="SUPFAM" id="SSF56235">
    <property type="entry name" value="N-terminal nucleophile aminohydrolases (Ntn hydrolases)"/>
    <property type="match status" value="2"/>
</dbReference>
<dbReference type="InterPro" id="IPR043138">
    <property type="entry name" value="GGT_lsub"/>
</dbReference>
<keyword evidence="4" id="KW-0472">Membrane</keyword>
<dbReference type="EMBL" id="MU069509">
    <property type="protein sequence ID" value="KAF5840576.1"/>
    <property type="molecule type" value="Genomic_DNA"/>
</dbReference>
<feature type="region of interest" description="Disordered" evidence="3">
    <location>
        <begin position="87"/>
        <end position="114"/>
    </location>
</feature>
<feature type="compositionally biased region" description="Basic and acidic residues" evidence="3">
    <location>
        <begin position="306"/>
        <end position="316"/>
    </location>
</feature>
<proteinExistence type="inferred from homology"/>
<comment type="catalytic activity">
    <reaction evidence="2">
        <text>an N-terminal (5-L-glutamyl)-[peptide] + an alpha-amino acid = 5-L-glutamyl amino acid + an N-terminal L-alpha-aminoacyl-[peptide]</text>
        <dbReference type="Rhea" id="RHEA:23904"/>
        <dbReference type="Rhea" id="RHEA-COMP:9780"/>
        <dbReference type="Rhea" id="RHEA-COMP:9795"/>
        <dbReference type="ChEBI" id="CHEBI:77644"/>
        <dbReference type="ChEBI" id="CHEBI:78597"/>
        <dbReference type="ChEBI" id="CHEBI:78599"/>
        <dbReference type="ChEBI" id="CHEBI:78608"/>
        <dbReference type="EC" id="2.3.2.2"/>
    </reaction>
</comment>
<evidence type="ECO:0000313" key="5">
    <source>
        <dbReference type="EMBL" id="KAF5840576.1"/>
    </source>
</evidence>
<accession>A0ABQ7H153</accession>
<keyword evidence="2" id="KW-0012">Acyltransferase</keyword>
<dbReference type="EC" id="2.3.2.2" evidence="2"/>
<feature type="region of interest" description="Disordered" evidence="3">
    <location>
        <begin position="671"/>
        <end position="709"/>
    </location>
</feature>
<dbReference type="Gene3D" id="3.60.20.40">
    <property type="match status" value="1"/>
</dbReference>
<dbReference type="InterPro" id="IPR043137">
    <property type="entry name" value="GGT_ssub_C"/>
</dbReference>
<evidence type="ECO:0000256" key="3">
    <source>
        <dbReference type="SAM" id="MobiDB-lite"/>
    </source>
</evidence>
<keyword evidence="6" id="KW-1185">Reference proteome</keyword>
<dbReference type="InterPro" id="IPR000101">
    <property type="entry name" value="GGT_peptidase"/>
</dbReference>
<reference evidence="5" key="1">
    <citation type="submission" date="2017-08" db="EMBL/GenBank/DDBJ databases">
        <authorList>
            <person name="Polle J.E."/>
            <person name="Barry K."/>
            <person name="Cushman J."/>
            <person name="Schmutz J."/>
            <person name="Tran D."/>
            <person name="Hathwaick L.T."/>
            <person name="Yim W.C."/>
            <person name="Jenkins J."/>
            <person name="Mckie-Krisberg Z.M."/>
            <person name="Prochnik S."/>
            <person name="Lindquist E."/>
            <person name="Dockter R.B."/>
            <person name="Adam C."/>
            <person name="Molina H."/>
            <person name="Bunkerborg J."/>
            <person name="Jin E."/>
            <person name="Buchheim M."/>
            <person name="Magnuson J."/>
        </authorList>
    </citation>
    <scope>NUCLEOTIDE SEQUENCE</scope>
    <source>
        <strain evidence="5">CCAP 19/18</strain>
    </source>
</reference>
<evidence type="ECO:0000256" key="4">
    <source>
        <dbReference type="SAM" id="Phobius"/>
    </source>
</evidence>
<evidence type="ECO:0000256" key="1">
    <source>
        <dbReference type="ARBA" id="ARBA00009381"/>
    </source>
</evidence>
<dbReference type="PROSITE" id="PS00462">
    <property type="entry name" value="G_GLU_TRANSPEPTIDASE"/>
    <property type="match status" value="1"/>
</dbReference>
<keyword evidence="4" id="KW-0812">Transmembrane</keyword>
<name>A0ABQ7H153_DUNSA</name>
<keyword evidence="2" id="KW-0378">Hydrolase</keyword>
<feature type="transmembrane region" description="Helical" evidence="4">
    <location>
        <begin position="60"/>
        <end position="80"/>
    </location>
</feature>
<dbReference type="EC" id="3.4.19.13" evidence="2"/>
<dbReference type="PANTHER" id="PTHR11686:SF9">
    <property type="entry name" value="RE13973P"/>
    <property type="match status" value="1"/>
</dbReference>
<comment type="catalytic activity">
    <reaction evidence="2">
        <text>glutathione + H2O = L-cysteinylglycine + L-glutamate</text>
        <dbReference type="Rhea" id="RHEA:28807"/>
        <dbReference type="ChEBI" id="CHEBI:15377"/>
        <dbReference type="ChEBI" id="CHEBI:29985"/>
        <dbReference type="ChEBI" id="CHEBI:57925"/>
        <dbReference type="ChEBI" id="CHEBI:61694"/>
        <dbReference type="EC" id="3.4.19.13"/>
    </reaction>
</comment>
<dbReference type="Gene3D" id="1.10.246.130">
    <property type="match status" value="1"/>
</dbReference>
<sequence length="709" mass="75053">MNPTHSFHVDGPVPKKGGAVPAAPGSGLLTFNRGEGQEATALIHPNTTVTRYQGRDWRKISIGVSIGVFLAILIAVAVAFHTEHPEHGILGPSGQTQEHNTQTPPEPELNKDYLGHPRALSTQLGGGMVAADHWICSATGRDVLKEGGHAVDAAVATALCLGVLSPYSSGVGGGLMMVIKSGVNETYEVINARELAPAAASKDMFKGMSAEASQDGGLAIAVPIELKGLELAWSRYGRLPWQRLVQPAAALARNGYRAYPQLVRVLSQPEVLSRVKRFPSLAEIFLKQEPVADAGSKNASNPSSKDGGDAGSKDGGDAGSDANEQGVPMDWRPPRFGEHCCKQTKLADTLDAIGQHGVQWLYGSAERLSTLAQEIQAAGGIITEADLVFAQPLVEDVLHVQVEAMKHAFGARLALGDPGTLERPYADIKAAMDALLDPYFAEGLRRMVEKGSSVLDVHQYGGKLNPLEATPDDKGTTHLSVVDGEGNAVALTSTLNTEFGSCVVSPSTGIILNNQMDDFSRPDMPNSYGLQPSEANYIAGGKRPLSSMSPTIVTEAGQLRIVAGGSGGPRILSSTLQTLARYLLQRQEPLAAVSQPRVHHQLLPNTLKYEDFAYGSHLQFSVPNTTLEYLASKGNAFEAQATPGGTRYNLGVNQAIFVDLSRGVLTGVSDARKGGSPAACNAKPRSTSSQEPRSPPAAKQGRKLKVTRS</sequence>
<evidence type="ECO:0000256" key="2">
    <source>
        <dbReference type="RuleBase" id="RU368068"/>
    </source>
</evidence>
<feature type="compositionally biased region" description="Polar residues" evidence="3">
    <location>
        <begin position="93"/>
        <end position="103"/>
    </location>
</feature>
<dbReference type="InterPro" id="IPR029055">
    <property type="entry name" value="Ntn_hydrolases_N"/>
</dbReference>
<feature type="compositionally biased region" description="Basic residues" evidence="3">
    <location>
        <begin position="700"/>
        <end position="709"/>
    </location>
</feature>
<protein>
    <recommendedName>
        <fullName evidence="2">Glutathione hydrolase</fullName>
        <ecNumber evidence="2">2.3.2.2</ecNumber>
        <ecNumber evidence="2">3.4.19.13</ecNumber>
    </recommendedName>
    <alternativeName>
        <fullName evidence="2">Gamma-glutamyltransferase</fullName>
    </alternativeName>
    <alternativeName>
        <fullName evidence="2">Gamma-glutamyltranspeptidase</fullName>
    </alternativeName>
</protein>
<comment type="catalytic activity">
    <reaction evidence="2">
        <text>an S-substituted glutathione + H2O = an S-substituted L-cysteinylglycine + L-glutamate</text>
        <dbReference type="Rhea" id="RHEA:59468"/>
        <dbReference type="ChEBI" id="CHEBI:15377"/>
        <dbReference type="ChEBI" id="CHEBI:29985"/>
        <dbReference type="ChEBI" id="CHEBI:90779"/>
        <dbReference type="ChEBI" id="CHEBI:143103"/>
        <dbReference type="EC" id="3.4.19.13"/>
    </reaction>
</comment>
<evidence type="ECO:0000313" key="6">
    <source>
        <dbReference type="Proteomes" id="UP000815325"/>
    </source>
</evidence>
<comment type="caution">
    <text evidence="5">The sequence shown here is derived from an EMBL/GenBank/DDBJ whole genome shotgun (WGS) entry which is preliminary data.</text>
</comment>
<gene>
    <name evidence="5" type="ORF">DUNSADRAFT_16239</name>
</gene>
<comment type="function">
    <text evidence="2">Cleaves the gamma-glutamyl peptide bond of glutathione and glutathione conjugates.</text>
</comment>
<dbReference type="InterPro" id="IPR055262">
    <property type="entry name" value="GGT_CS"/>
</dbReference>
<keyword evidence="4" id="KW-1133">Transmembrane helix</keyword>
<feature type="region of interest" description="Disordered" evidence="3">
    <location>
        <begin position="1"/>
        <end position="21"/>
    </location>
</feature>
<organism evidence="5 6">
    <name type="scientific">Dunaliella salina</name>
    <name type="common">Green alga</name>
    <name type="synonym">Protococcus salinus</name>
    <dbReference type="NCBI Taxonomy" id="3046"/>
    <lineage>
        <taxon>Eukaryota</taxon>
        <taxon>Viridiplantae</taxon>
        <taxon>Chlorophyta</taxon>
        <taxon>core chlorophytes</taxon>
        <taxon>Chlorophyceae</taxon>
        <taxon>CS clade</taxon>
        <taxon>Chlamydomonadales</taxon>
        <taxon>Dunaliellaceae</taxon>
        <taxon>Dunaliella</taxon>
    </lineage>
</organism>
<dbReference type="PRINTS" id="PR01210">
    <property type="entry name" value="GGTRANSPTASE"/>
</dbReference>
<dbReference type="Pfam" id="PF01019">
    <property type="entry name" value="G_glu_transpept"/>
    <property type="match status" value="2"/>
</dbReference>
<feature type="region of interest" description="Disordered" evidence="3">
    <location>
        <begin position="293"/>
        <end position="334"/>
    </location>
</feature>